<sequence length="635" mass="73107">MANDGGHSVDTTPLWEAAQRLFIKEVGEADQGLVKAERATLQETISDLHKTQEKASRQYSDHSVHFGSANSSGTGTITLRLKSILDKLDLLFLRFSYLTKKLFSHSSKFSRTLSAKLGGKSYALEDALEETRTKLETLRETDQVNYQEETLRLLKAHSDDSMALTRLEEISRSAFQEIEFTAVSVRNIESEMYKGREEDRRAKVQKKFEDSLKWFERGRIAEIQTPFSQYRENVRKRHQDSCQWIFQDKDTPFTGWKASEAGFLWLVGRAGFGKSVLVSTIIERFDNEQLKQRTEHSPILLFFFCKRGDETATTACRILLHLCYQLLNHAKIEEDINLQEKYNESLNEVQRKFSTFVKIDPSQVDIPALHELFETLVKQQHRPIVLIVDALDECEDWDDSGFIKVLLALSNSTARIRVLVSSRQLGSELLQDVPLIEINNDRTQYDIALYVAKSVQSSRRNWDRTKAIRVIKGIEQNSPGSFKYAATKMESLKEPGLVESFDQFIKDLKPGMNSVYRQTFENLSKGQRHLLVVALRWLICGRDDIPIEYIADEVELNWDEESIECEDDLVTSDADSLDLASKVLDEIDFDQKNESDNRNSDHQATYDALEKVGRDFVKSFAIVVFKVKRILMWNF</sequence>
<dbReference type="InterPro" id="IPR056884">
    <property type="entry name" value="NPHP3-like_N"/>
</dbReference>
<dbReference type="InterPro" id="IPR027417">
    <property type="entry name" value="P-loop_NTPase"/>
</dbReference>
<keyword evidence="1" id="KW-0677">Repeat</keyword>
<comment type="caution">
    <text evidence="3">The sequence shown here is derived from an EMBL/GenBank/DDBJ whole genome shotgun (WGS) entry which is preliminary data.</text>
</comment>
<dbReference type="PANTHER" id="PTHR10039">
    <property type="entry name" value="AMELOGENIN"/>
    <property type="match status" value="1"/>
</dbReference>
<dbReference type="PANTHER" id="PTHR10039:SF14">
    <property type="entry name" value="NACHT DOMAIN-CONTAINING PROTEIN"/>
    <property type="match status" value="1"/>
</dbReference>
<name>A0A5N5D8S7_9PEZI</name>
<evidence type="ECO:0000256" key="1">
    <source>
        <dbReference type="ARBA" id="ARBA00022737"/>
    </source>
</evidence>
<dbReference type="Pfam" id="PF24883">
    <property type="entry name" value="NPHP3_N"/>
    <property type="match status" value="1"/>
</dbReference>
<evidence type="ECO:0000259" key="2">
    <source>
        <dbReference type="Pfam" id="PF24883"/>
    </source>
</evidence>
<evidence type="ECO:0000313" key="3">
    <source>
        <dbReference type="EMBL" id="KAB2573770.1"/>
    </source>
</evidence>
<keyword evidence="4" id="KW-1185">Reference proteome</keyword>
<evidence type="ECO:0000313" key="4">
    <source>
        <dbReference type="Proteomes" id="UP000325902"/>
    </source>
</evidence>
<dbReference type="SUPFAM" id="SSF52540">
    <property type="entry name" value="P-loop containing nucleoside triphosphate hydrolases"/>
    <property type="match status" value="1"/>
</dbReference>
<dbReference type="AlphaFoldDB" id="A0A5N5D8S7"/>
<dbReference type="OrthoDB" id="674604at2759"/>
<protein>
    <recommendedName>
        <fullName evidence="2">Nephrocystin 3-like N-terminal domain-containing protein</fullName>
    </recommendedName>
</protein>
<proteinExistence type="predicted"/>
<feature type="domain" description="Nephrocystin 3-like N-terminal" evidence="2">
    <location>
        <begin position="241"/>
        <end position="423"/>
    </location>
</feature>
<accession>A0A5N5D8S7</accession>
<dbReference type="EMBL" id="VCHE01000053">
    <property type="protein sequence ID" value="KAB2573770.1"/>
    <property type="molecule type" value="Genomic_DNA"/>
</dbReference>
<dbReference type="Proteomes" id="UP000325902">
    <property type="component" value="Unassembled WGS sequence"/>
</dbReference>
<reference evidence="3 4" key="1">
    <citation type="journal article" date="2019" name="Sci. Rep.">
        <title>A multi-omics analysis of the grapevine pathogen Lasiodiplodia theobromae reveals that temperature affects the expression of virulence- and pathogenicity-related genes.</title>
        <authorList>
            <person name="Felix C."/>
            <person name="Meneses R."/>
            <person name="Goncalves M.F.M."/>
            <person name="Tilleman L."/>
            <person name="Duarte A.S."/>
            <person name="Jorrin-Novo J.V."/>
            <person name="Van de Peer Y."/>
            <person name="Deforce D."/>
            <person name="Van Nieuwerburgh F."/>
            <person name="Esteves A.C."/>
            <person name="Alves A."/>
        </authorList>
    </citation>
    <scope>NUCLEOTIDE SEQUENCE [LARGE SCALE GENOMIC DNA]</scope>
    <source>
        <strain evidence="3 4">LA-SOL3</strain>
    </source>
</reference>
<dbReference type="Gene3D" id="3.40.50.300">
    <property type="entry name" value="P-loop containing nucleotide triphosphate hydrolases"/>
    <property type="match status" value="1"/>
</dbReference>
<gene>
    <name evidence="3" type="ORF">DBV05_g7592</name>
</gene>
<organism evidence="3 4">
    <name type="scientific">Lasiodiplodia theobromae</name>
    <dbReference type="NCBI Taxonomy" id="45133"/>
    <lineage>
        <taxon>Eukaryota</taxon>
        <taxon>Fungi</taxon>
        <taxon>Dikarya</taxon>
        <taxon>Ascomycota</taxon>
        <taxon>Pezizomycotina</taxon>
        <taxon>Dothideomycetes</taxon>
        <taxon>Dothideomycetes incertae sedis</taxon>
        <taxon>Botryosphaeriales</taxon>
        <taxon>Botryosphaeriaceae</taxon>
        <taxon>Lasiodiplodia</taxon>
    </lineage>
</organism>